<feature type="non-terminal residue" evidence="2">
    <location>
        <position position="59"/>
    </location>
</feature>
<evidence type="ECO:0000313" key="3">
    <source>
        <dbReference type="Proteomes" id="UP001529510"/>
    </source>
</evidence>
<protein>
    <submittedName>
        <fullName evidence="2">Uncharacterized protein</fullName>
    </submittedName>
</protein>
<feature type="compositionally biased region" description="Low complexity" evidence="1">
    <location>
        <begin position="12"/>
        <end position="24"/>
    </location>
</feature>
<feature type="region of interest" description="Disordered" evidence="1">
    <location>
        <begin position="1"/>
        <end position="31"/>
    </location>
</feature>
<dbReference type="Proteomes" id="UP001529510">
    <property type="component" value="Unassembled WGS sequence"/>
</dbReference>
<sequence length="59" mass="5870">VTDSKSRRSGRKGSTSSSSSSSSSVALDPLSSMLDGTDPLSLFAAASETPTIPHSISAG</sequence>
<dbReference type="EMBL" id="JAMKFB020000012">
    <property type="protein sequence ID" value="KAL0179887.1"/>
    <property type="molecule type" value="Genomic_DNA"/>
</dbReference>
<evidence type="ECO:0000313" key="2">
    <source>
        <dbReference type="EMBL" id="KAL0179887.1"/>
    </source>
</evidence>
<proteinExistence type="predicted"/>
<evidence type="ECO:0000256" key="1">
    <source>
        <dbReference type="SAM" id="MobiDB-lite"/>
    </source>
</evidence>
<feature type="non-terminal residue" evidence="2">
    <location>
        <position position="1"/>
    </location>
</feature>
<organism evidence="2 3">
    <name type="scientific">Cirrhinus mrigala</name>
    <name type="common">Mrigala</name>
    <dbReference type="NCBI Taxonomy" id="683832"/>
    <lineage>
        <taxon>Eukaryota</taxon>
        <taxon>Metazoa</taxon>
        <taxon>Chordata</taxon>
        <taxon>Craniata</taxon>
        <taxon>Vertebrata</taxon>
        <taxon>Euteleostomi</taxon>
        <taxon>Actinopterygii</taxon>
        <taxon>Neopterygii</taxon>
        <taxon>Teleostei</taxon>
        <taxon>Ostariophysi</taxon>
        <taxon>Cypriniformes</taxon>
        <taxon>Cyprinidae</taxon>
        <taxon>Labeoninae</taxon>
        <taxon>Labeonini</taxon>
        <taxon>Cirrhinus</taxon>
    </lineage>
</organism>
<accession>A0ABD0Q110</accession>
<name>A0ABD0Q110_CIRMR</name>
<comment type="caution">
    <text evidence="2">The sequence shown here is derived from an EMBL/GenBank/DDBJ whole genome shotgun (WGS) entry which is preliminary data.</text>
</comment>
<reference evidence="2 3" key="1">
    <citation type="submission" date="2024-05" db="EMBL/GenBank/DDBJ databases">
        <title>Genome sequencing and assembly of Indian major carp, Cirrhinus mrigala (Hamilton, 1822).</title>
        <authorList>
            <person name="Mohindra V."/>
            <person name="Chowdhury L.M."/>
            <person name="Lal K."/>
            <person name="Jena J.K."/>
        </authorList>
    </citation>
    <scope>NUCLEOTIDE SEQUENCE [LARGE SCALE GENOMIC DNA]</scope>
    <source>
        <strain evidence="2">CM1030</strain>
        <tissue evidence="2">Blood</tissue>
    </source>
</reference>
<dbReference type="AlphaFoldDB" id="A0ABD0Q110"/>
<keyword evidence="3" id="KW-1185">Reference proteome</keyword>
<gene>
    <name evidence="2" type="ORF">M9458_025329</name>
</gene>